<dbReference type="Pfam" id="PF16197">
    <property type="entry name" value="KAsynt_C_assoc"/>
    <property type="match status" value="1"/>
</dbReference>
<dbReference type="GO" id="GO:0071770">
    <property type="term" value="P:DIM/DIP cell wall layer assembly"/>
    <property type="evidence" value="ECO:0007669"/>
    <property type="project" value="TreeGrafter"/>
</dbReference>
<dbReference type="InterPro" id="IPR014043">
    <property type="entry name" value="Acyl_transferase_dom"/>
</dbReference>
<dbReference type="InterPro" id="IPR009081">
    <property type="entry name" value="PP-bd_ACP"/>
</dbReference>
<dbReference type="Pfam" id="PF00550">
    <property type="entry name" value="PP-binding"/>
    <property type="match status" value="2"/>
</dbReference>
<dbReference type="SUPFAM" id="SSF53474">
    <property type="entry name" value="alpha/beta-Hydrolases"/>
    <property type="match status" value="1"/>
</dbReference>
<dbReference type="Pfam" id="PF14765">
    <property type="entry name" value="PS-DH"/>
    <property type="match status" value="1"/>
</dbReference>
<dbReference type="InterPro" id="IPR036736">
    <property type="entry name" value="ACP-like_sf"/>
</dbReference>
<dbReference type="Gene3D" id="3.30.559.30">
    <property type="entry name" value="Nonribosomal peptide synthetase, condensation domain"/>
    <property type="match status" value="1"/>
</dbReference>
<dbReference type="InterPro" id="IPR042099">
    <property type="entry name" value="ANL_N_sf"/>
</dbReference>
<feature type="domain" description="Ketosynthase family 3 (KS3)" evidence="10">
    <location>
        <begin position="15"/>
        <end position="442"/>
    </location>
</feature>
<dbReference type="InterPro" id="IPR020845">
    <property type="entry name" value="AMP-binding_CS"/>
</dbReference>
<dbReference type="PANTHER" id="PTHR43775">
    <property type="entry name" value="FATTY ACID SYNTHASE"/>
    <property type="match status" value="1"/>
</dbReference>
<dbReference type="GO" id="GO:0005737">
    <property type="term" value="C:cytoplasm"/>
    <property type="evidence" value="ECO:0007669"/>
    <property type="project" value="TreeGrafter"/>
</dbReference>
<dbReference type="InterPro" id="IPR001242">
    <property type="entry name" value="Condensation_dom"/>
</dbReference>
<keyword evidence="4" id="KW-0597">Phosphoprotein</keyword>
<evidence type="ECO:0000313" key="12">
    <source>
        <dbReference type="EMBL" id="KGJ91887.1"/>
    </source>
</evidence>
<dbReference type="InterPro" id="IPR014031">
    <property type="entry name" value="Ketoacyl_synth_C"/>
</dbReference>
<feature type="region of interest" description="N-terminal hotdog fold" evidence="8">
    <location>
        <begin position="905"/>
        <end position="1030"/>
    </location>
</feature>
<gene>
    <name evidence="12" type="ORF">GAB14E_3044</name>
</gene>
<dbReference type="InterPro" id="IPR057326">
    <property type="entry name" value="KR_dom"/>
</dbReference>
<dbReference type="GO" id="GO:0005886">
    <property type="term" value="C:plasma membrane"/>
    <property type="evidence" value="ECO:0007669"/>
    <property type="project" value="TreeGrafter"/>
</dbReference>
<dbReference type="SUPFAM" id="SSF47336">
    <property type="entry name" value="ACP-like"/>
    <property type="match status" value="2"/>
</dbReference>
<feature type="active site" description="Proton acceptor; for dehydratase activity" evidence="8">
    <location>
        <position position="934"/>
    </location>
</feature>
<dbReference type="Gene3D" id="3.40.366.10">
    <property type="entry name" value="Malonyl-Coenzyme A Acyl Carrier Protein, domain 2"/>
    <property type="match status" value="1"/>
</dbReference>
<dbReference type="Pfam" id="PF02801">
    <property type="entry name" value="Ketoacyl-synt_C"/>
    <property type="match status" value="1"/>
</dbReference>
<dbReference type="InterPro" id="IPR018201">
    <property type="entry name" value="Ketoacyl_synth_AS"/>
</dbReference>
<dbReference type="EC" id="5.1.1.12" evidence="12"/>
<protein>
    <submittedName>
        <fullName evidence="12">Amino acid adenylation domain protein</fullName>
        <ecNumber evidence="12">2.3.1.94</ecNumber>
        <ecNumber evidence="12">5.1.1.12</ecNumber>
    </submittedName>
</protein>
<dbReference type="InterPro" id="IPR045851">
    <property type="entry name" value="AMP-bd_C_sf"/>
</dbReference>
<dbReference type="Gene3D" id="3.30.559.10">
    <property type="entry name" value="Chloramphenicol acetyltransferase-like domain"/>
    <property type="match status" value="1"/>
</dbReference>
<dbReference type="Gene3D" id="3.10.129.110">
    <property type="entry name" value="Polyketide synthase dehydratase"/>
    <property type="match status" value="1"/>
</dbReference>
<dbReference type="PATRIC" id="fig|28229.3.peg.2762"/>
<evidence type="ECO:0000256" key="1">
    <source>
        <dbReference type="ARBA" id="ARBA00005194"/>
    </source>
</evidence>
<dbReference type="EC" id="2.3.1.94" evidence="12"/>
<dbReference type="CDD" id="cd00833">
    <property type="entry name" value="PKS"/>
    <property type="match status" value="1"/>
</dbReference>
<evidence type="ECO:0000256" key="2">
    <source>
        <dbReference type="ARBA" id="ARBA00006484"/>
    </source>
</evidence>
<keyword evidence="12" id="KW-0012">Acyltransferase</keyword>
<evidence type="ECO:0000259" key="10">
    <source>
        <dbReference type="PROSITE" id="PS52004"/>
    </source>
</evidence>
<dbReference type="InterPro" id="IPR016035">
    <property type="entry name" value="Acyl_Trfase/lysoPLipase"/>
</dbReference>
<evidence type="ECO:0000259" key="9">
    <source>
        <dbReference type="PROSITE" id="PS50075"/>
    </source>
</evidence>
<dbReference type="InterPro" id="IPR010071">
    <property type="entry name" value="AA_adenyl_dom"/>
</dbReference>
<dbReference type="SUPFAM" id="SSF53901">
    <property type="entry name" value="Thiolase-like"/>
    <property type="match status" value="1"/>
</dbReference>
<dbReference type="OrthoDB" id="9778690at2"/>
<dbReference type="PANTHER" id="PTHR43775:SF37">
    <property type="entry name" value="SI:DKEY-61P9.11"/>
    <property type="match status" value="1"/>
</dbReference>
<dbReference type="PROSITE" id="PS52019">
    <property type="entry name" value="PKS_MFAS_DH"/>
    <property type="match status" value="1"/>
</dbReference>
<dbReference type="PROSITE" id="PS00455">
    <property type="entry name" value="AMP_BINDING"/>
    <property type="match status" value="1"/>
</dbReference>
<dbReference type="PROSITE" id="PS00606">
    <property type="entry name" value="KS3_1"/>
    <property type="match status" value="1"/>
</dbReference>
<dbReference type="GO" id="GO:0006633">
    <property type="term" value="P:fatty acid biosynthetic process"/>
    <property type="evidence" value="ECO:0007669"/>
    <property type="project" value="UniProtKB-UniPathway"/>
</dbReference>
<comment type="similarity">
    <text evidence="2">Belongs to the short-chain dehydrogenases/reductases (SDR) family.</text>
</comment>
<dbReference type="Pfam" id="PF00975">
    <property type="entry name" value="Thioesterase"/>
    <property type="match status" value="1"/>
</dbReference>
<dbReference type="EMBL" id="JQEC01000039">
    <property type="protein sequence ID" value="KGJ91887.1"/>
    <property type="molecule type" value="Genomic_DNA"/>
</dbReference>
<dbReference type="SUPFAM" id="SSF55048">
    <property type="entry name" value="Probable ACP-binding domain of malonyl-CoA ACP transacylase"/>
    <property type="match status" value="1"/>
</dbReference>
<dbReference type="InterPro" id="IPR020841">
    <property type="entry name" value="PKS_Beta-ketoAc_synthase_dom"/>
</dbReference>
<dbReference type="GO" id="GO:0004315">
    <property type="term" value="F:3-oxoacyl-[acyl-carrier-protein] synthase activity"/>
    <property type="evidence" value="ECO:0007669"/>
    <property type="project" value="InterPro"/>
</dbReference>
<dbReference type="InterPro" id="IPR032821">
    <property type="entry name" value="PKS_assoc"/>
</dbReference>
<dbReference type="SMART" id="SM00827">
    <property type="entry name" value="PKS_AT"/>
    <property type="match status" value="1"/>
</dbReference>
<dbReference type="SMART" id="SM00823">
    <property type="entry name" value="PKS_PP"/>
    <property type="match status" value="2"/>
</dbReference>
<keyword evidence="12" id="KW-0413">Isomerase</keyword>
<dbReference type="Gene3D" id="3.40.50.1820">
    <property type="entry name" value="alpha/beta hydrolase"/>
    <property type="match status" value="1"/>
</dbReference>
<feature type="domain" description="Carrier" evidence="9">
    <location>
        <begin position="2823"/>
        <end position="2898"/>
    </location>
</feature>
<accession>A0A099KPM6</accession>
<comment type="function">
    <text evidence="7">Involved in production of the polyketide antibiotic thailandamide.</text>
</comment>
<dbReference type="Pfam" id="PF00109">
    <property type="entry name" value="ketoacyl-synt"/>
    <property type="match status" value="1"/>
</dbReference>
<comment type="similarity">
    <text evidence="6">In the C-terminal section; belongs to the NRP synthetase family.</text>
</comment>
<evidence type="ECO:0000256" key="4">
    <source>
        <dbReference type="ARBA" id="ARBA00022553"/>
    </source>
</evidence>
<dbReference type="FunFam" id="3.40.366.10:FF:000002">
    <property type="entry name" value="Probable polyketide synthase 2"/>
    <property type="match status" value="1"/>
</dbReference>
<dbReference type="Pfam" id="PF08659">
    <property type="entry name" value="KR"/>
    <property type="match status" value="1"/>
</dbReference>
<dbReference type="SUPFAM" id="SSF56801">
    <property type="entry name" value="Acetyl-CoA synthetase-like"/>
    <property type="match status" value="1"/>
</dbReference>
<dbReference type="Gene3D" id="1.10.287.490">
    <property type="entry name" value="Helix hairpin bin"/>
    <property type="match status" value="1"/>
</dbReference>
<keyword evidence="5 12" id="KW-0808">Transferase</keyword>
<dbReference type="RefSeq" id="WP_052093750.1">
    <property type="nucleotide sequence ID" value="NZ_JQEC01000039.1"/>
</dbReference>
<dbReference type="InterPro" id="IPR001031">
    <property type="entry name" value="Thioesterase"/>
</dbReference>
<name>A0A099KPM6_COLPS</name>
<dbReference type="InterPro" id="IPR023213">
    <property type="entry name" value="CAT-like_dom_sf"/>
</dbReference>
<dbReference type="InterPro" id="IPR049900">
    <property type="entry name" value="PKS_mFAS_DH"/>
</dbReference>
<feature type="region of interest" description="C-terminal hotdog fold" evidence="8">
    <location>
        <begin position="1045"/>
        <end position="1190"/>
    </location>
</feature>
<dbReference type="CDD" id="cd05930">
    <property type="entry name" value="A_NRPS"/>
    <property type="match status" value="1"/>
</dbReference>
<dbReference type="SUPFAM" id="SSF52151">
    <property type="entry name" value="FabD/lysophospholipase-like"/>
    <property type="match status" value="1"/>
</dbReference>
<dbReference type="PROSITE" id="PS52004">
    <property type="entry name" value="KS3_2"/>
    <property type="match status" value="1"/>
</dbReference>
<evidence type="ECO:0000256" key="7">
    <source>
        <dbReference type="ARBA" id="ARBA00054155"/>
    </source>
</evidence>
<dbReference type="InterPro" id="IPR036291">
    <property type="entry name" value="NAD(P)-bd_dom_sf"/>
</dbReference>
<evidence type="ECO:0000256" key="5">
    <source>
        <dbReference type="ARBA" id="ARBA00022679"/>
    </source>
</evidence>
<dbReference type="Proteomes" id="UP000029868">
    <property type="component" value="Unassembled WGS sequence"/>
</dbReference>
<dbReference type="InterPro" id="IPR016039">
    <property type="entry name" value="Thiolase-like"/>
</dbReference>
<dbReference type="Pfam" id="PF00698">
    <property type="entry name" value="Acyl_transf_1"/>
    <property type="match status" value="1"/>
</dbReference>
<comment type="caution">
    <text evidence="12">The sequence shown here is derived from an EMBL/GenBank/DDBJ whole genome shotgun (WGS) entry which is preliminary data.</text>
</comment>
<proteinExistence type="inferred from homology"/>
<dbReference type="NCBIfam" id="TIGR01733">
    <property type="entry name" value="AA-adenyl-dom"/>
    <property type="match status" value="1"/>
</dbReference>
<dbReference type="Gene3D" id="3.40.50.12780">
    <property type="entry name" value="N-terminal domain of ligase-like"/>
    <property type="match status" value="1"/>
</dbReference>
<dbReference type="Pfam" id="PF00668">
    <property type="entry name" value="Condensation"/>
    <property type="match status" value="1"/>
</dbReference>
<dbReference type="Gene3D" id="3.30.70.3290">
    <property type="match status" value="1"/>
</dbReference>
<dbReference type="InterPro" id="IPR042104">
    <property type="entry name" value="PKS_dehydratase_sf"/>
</dbReference>
<dbReference type="InterPro" id="IPR016036">
    <property type="entry name" value="Malonyl_transacylase_ACP-bd"/>
</dbReference>
<dbReference type="GO" id="GO:0044550">
    <property type="term" value="P:secondary metabolite biosynthetic process"/>
    <property type="evidence" value="ECO:0007669"/>
    <property type="project" value="UniProtKB-ARBA"/>
</dbReference>
<dbReference type="SMART" id="SM00825">
    <property type="entry name" value="PKS_KS"/>
    <property type="match status" value="1"/>
</dbReference>
<dbReference type="GO" id="GO:0031177">
    <property type="term" value="F:phosphopantetheine binding"/>
    <property type="evidence" value="ECO:0007669"/>
    <property type="project" value="InterPro"/>
</dbReference>
<dbReference type="Gene3D" id="1.10.1200.10">
    <property type="entry name" value="ACP-like"/>
    <property type="match status" value="2"/>
</dbReference>
<feature type="active site" description="Proton donor; for dehydratase activity" evidence="8">
    <location>
        <position position="1105"/>
    </location>
</feature>
<dbReference type="Gene3D" id="3.40.50.720">
    <property type="entry name" value="NAD(P)-binding Rossmann-like Domain"/>
    <property type="match status" value="1"/>
</dbReference>
<comment type="pathway">
    <text evidence="1">Lipid metabolism; fatty acid biosynthesis.</text>
</comment>
<keyword evidence="3" id="KW-0596">Phosphopantetheine</keyword>
<dbReference type="InterPro" id="IPR049551">
    <property type="entry name" value="PKS_DH_C"/>
</dbReference>
<dbReference type="CDD" id="cd19531">
    <property type="entry name" value="LCL_NRPS-like"/>
    <property type="match status" value="1"/>
</dbReference>
<dbReference type="InterPro" id="IPR050091">
    <property type="entry name" value="PKS_NRPS_Biosynth_Enz"/>
</dbReference>
<dbReference type="GO" id="GO:0004312">
    <property type="term" value="F:fatty acid synthase activity"/>
    <property type="evidence" value="ECO:0007669"/>
    <property type="project" value="TreeGrafter"/>
</dbReference>
<dbReference type="InterPro" id="IPR000873">
    <property type="entry name" value="AMP-dep_synth/lig_dom"/>
</dbReference>
<dbReference type="InterPro" id="IPR029058">
    <property type="entry name" value="AB_hydrolase_fold"/>
</dbReference>
<evidence type="ECO:0000313" key="13">
    <source>
        <dbReference type="Proteomes" id="UP000029868"/>
    </source>
</evidence>
<dbReference type="FunFam" id="3.40.47.10:FF:000019">
    <property type="entry name" value="Polyketide synthase type I"/>
    <property type="match status" value="1"/>
</dbReference>
<sequence length="3138" mass="350044">MTSEKTPEINAQLSAEPIAIIGMGCRFPGKANNPDLFWDNIKHGVDCLIETPQSRWNKDTHYSAVKANKGKINSKWGGYIEGVDEFDPSFFGITPREAEHMDPQQRKLLEVAWEALEDGGQQPSKLAGTSVGVFMGGFTLDYKIMQFTNPDFDNIDAHTATGVMMTMLSNRVSHVFDFTGPSMSIDTACSSSLVALDMACKSLQCGASSMALAGGVLIHLAPQYTVSESKGGFLSPTGFSHAFDSSANGYVRAEGTGIVVLKRLKDAIADGDPIHAVILASGVNQDGHTQGITVPNGDAQLALMKQTYKNAGVNPGKVQYIEMHGTGTPVGDPIEAKSVGQLLAIDRDSKDKCFIGSVKTNIGHTEAAAGMAGLMKTIKAMQNKQIPPHLHLKSINPKIDYENAVYEIPTRLNSWPKHEGLAVAGVNSFGFGGTNSHVVLQEYITPPINKIAPTNPEAYKLLPLSARDEEGVVRNAKAYLSFVEDNSERLDDIGYTAAIKREHHQYRSAILYKNDIELSEKLRQFSQDPELAKNNTLRTLKTKENKIVWVFTGMGPQWWAMGHELYQSEPTFKNVIDQCDLHMAKYADWSLKEEMFAAESASNMQYTWLAQTANFAVQIALAALWREKGIMPDVIIGHSTGEAAAFYEAGVYSLEDACKIVVHRSRLQHSCRNTGKMMAIGLSDIEVSQYLNDQVEIAAVNSPNSVTLAGEESALNAIAERLEAQGVFCKFLRVEVPYHSKFMEPIKAELLSCLDDITANEAHTPLYSTVTGNIAQGPELNAHYWWLNVRQAVRFVDAIRNLIDDGLRTYLEIGPHPVLGGSITETFEEKDVQGNVLSSLYRKADEQTHFYNSVAQFFQLGFNIDWQAIHGIATYIHLPTYQFRTERYWTEPEYFNNLRQGKNVHKLLGRKRSEAEHVWDCNTSVERDTFLSDHQIQGNTIFPAAGYIEMAYAAAENVWGPGCYAIDNLIIDKALFLNNEAAPKAQYILHNDNPVFRIISSDDQSTNNQSIKSQVTQHARGKLRRVQSSSLSDNVALETLKSTASAMQNHEEFYAHLHEFGYEYGPCFRAISEIYQTQDGVLAKIEWPQALKKNDEFHLHPSLLDACFQTLVHTELNTADANNFSIRLPVMLSEICITKNTVNSFWCYTKITQRDDDKTVGDLYLCDDNGVTFGYIKGFIAQSVDSAASGITTRTIDSWLYDINWLAQPKQVSEEALDENETQAKSEIDSQQWLILADDAGIGQAVAQSLIALKQPCCLVSVGEYFDYDAEQNHAWLVPDSKDHFLQLFDTLGKDNIRGVVHCWNLDTPDLDSLDIGQIQRAKRLAIHSALNLTKAINTANVKFPLYFITRDASQAPATNKANVLSGSLTGFCRVLAHQELVQNFGRLIDVDGINDVENIVTELNADSTEHEVAYRDNEAFVPRLEQAQELQTPFPTVLKSDAAYIITGALGSIGQLVCQLLIDRGAKSLILVGRSKFPVKEEWASLTPDHTSYERILFIRSLEKQNINITLWNADITRERDLKRCLNEYAQKDSPIIRGLFFCAGVVKDTLLDKMDTAAFDAVFDTKALGAVMLHRALSKTQLDHFVLFSSVAAQVTTAGQTNYATGNAFLDSLAHARRQDDLPALSINWGPWAIGMIKELNLADHYKNQRGMNCIQPFSGMAVLDRIIDLDNAQLMVCDADWSVVTNWYEGKPSLFSHLSQKKSGSQNDKKQAFGPLYQQTEVVQRQVLVADHFASAVSHVLRCKRDQVELDLSLGNLGIDSIMATELRNKITTHFGETLTIVRLLSGATVNELSAELNDKLIETHGSHVLSGEDDVVDAEINAEGTTSSRLVLKTAHSAIEAEFPLSYGQKAIWFINQLNPDSASYNIGGAMHIPAELNIDALKKALSEVVSRHPMLRTNFFFKDSEPYQRVWQSRDDALTVIDVENKSWEEIQQLIVTDNERPFDLANDPLFRLNLYRQNDQSYYFAVAIYHIISDAWSNYMFIDEMQALYAHHAKGDSLDLAPVAGSYENFVNWETRLINSARGGAMYRFWQNHLPETVPVLDLPTDKVRPPVVTNVGASYQFELNPRLTEQLISVAKQNGATPFMALLSIYYTLMHKYTHQDEIIIGSPVAGRTSPDFANVYGYFVNPLPLCARFDQETNFENLIAQVKGITLSALDNQEFPFALLVDRLGIEHDPSRSTVFQVLFVMLNHRVEQSHMDENNVAYYKGFPMQFMELPEEEGQFDITLSTYEENGVFKATFKYNTDLFELDTIERMAEHYLQLVSAFVSTPAKPIHQVSLLSNNELEHLSTQLPNCINDDVLIHQLVEQAAVKFPTELAVSYANEAGFLDSITYEQLNNQANQIAQVLHEHSGLKELDNAVIALQFDKSVALITMILAVLKSGHQFLVLDPELPAERNKTILQQSKTALVITQDHTEVEEVISIDWGTINTLGKAHSTDNLSLSLAADALAYMVFTSGSTGVPKGVQVSHNNWRSIQAAWHQEFDLADTTTHLQMASPTFDVFCGDFVRALCSAKHLVLCSKSLVLNIPALYELIVNEQVDCAEFVPSVVRNVILYVQQNNLSLHSFKRLMVGSEQWKVSEYTQLKGMLTTDARLFNTYGTSETTIDSTYFEGECEGLSPASVVPIGKAFNNTTVFLLDKHGQPVPQNIIGEIVIAGEGVSRGYINNEEQNNSQFVELTIPGFEGVLAYKTGDLAKKDRVNNLHILQRIDDQVKIRGHRIELGEVESSLSAISGVVRSWVKGDTINGKIELVGYYQLESGLAIEQSFIVEQIENQLPNYMVPSYLIQLDSFPELSNGKINANKLPTPDVGTQEKLVVLPSTMYEVELAKIWSNMLGTKNLSIHDEFFLLGGNSLYLIELMIRIQHTFNIKMEVSQLFRFTTLHGMASAIEDVVTGKEEGAQPYLAFNPQQKNMLFAFPPAGGYSIVYQALATELSDTQIVSFNYFSGKEKVVEYTDKICALQPSGKLNLFGYSLGGNLAFEVTKELESRGRTVAQVVIWDSFRITETVEMRQQDFDQFEIELKSHFKDHTGSDNVQQHTLDQAKEYINWCYQTRNLGEISAPLHFVIAETQASESDKNKELKQSWQHASSTKVSVYQGVGHHAQMLSTEMIAAGNGDIIRNILSVDTPVLVTQ</sequence>
<evidence type="ECO:0000256" key="3">
    <source>
        <dbReference type="ARBA" id="ARBA00022450"/>
    </source>
</evidence>
<dbReference type="Pfam" id="PF21089">
    <property type="entry name" value="PKS_DH_N"/>
    <property type="match status" value="1"/>
</dbReference>
<dbReference type="CDD" id="cd08955">
    <property type="entry name" value="KR_2_FAS_SDR_x"/>
    <property type="match status" value="1"/>
</dbReference>
<dbReference type="InterPro" id="IPR013968">
    <property type="entry name" value="PKS_KR"/>
</dbReference>
<dbReference type="UniPathway" id="UPA00094"/>
<reference evidence="12 13" key="1">
    <citation type="submission" date="2014-08" db="EMBL/GenBank/DDBJ databases">
        <title>Genomic and Phenotypic Diversity of Colwellia psychrerythraea strains from Disparate Marine Basins.</title>
        <authorList>
            <person name="Techtmann S.M."/>
            <person name="Stelling S.C."/>
            <person name="Utturkar S.M."/>
            <person name="Alshibli N."/>
            <person name="Harris A."/>
            <person name="Brown S.D."/>
            <person name="Hazen T.C."/>
        </authorList>
    </citation>
    <scope>NUCLEOTIDE SEQUENCE [LARGE SCALE GENOMIC DNA]</scope>
    <source>
        <strain evidence="12 13">GAB14E</strain>
    </source>
</reference>
<evidence type="ECO:0000256" key="8">
    <source>
        <dbReference type="PROSITE-ProRule" id="PRU01363"/>
    </source>
</evidence>
<dbReference type="SMART" id="SM00826">
    <property type="entry name" value="PKS_DH"/>
    <property type="match status" value="1"/>
</dbReference>
<feature type="domain" description="Carrier" evidence="9">
    <location>
        <begin position="1727"/>
        <end position="1804"/>
    </location>
</feature>
<dbReference type="Pfam" id="PF00501">
    <property type="entry name" value="AMP-binding"/>
    <property type="match status" value="1"/>
</dbReference>
<dbReference type="InterPro" id="IPR014030">
    <property type="entry name" value="Ketoacyl_synth_N"/>
</dbReference>
<dbReference type="GO" id="GO:0050157">
    <property type="term" value="F:ornithine racemase activity"/>
    <property type="evidence" value="ECO:0007669"/>
    <property type="project" value="UniProtKB-EC"/>
</dbReference>
<dbReference type="InterPro" id="IPR020807">
    <property type="entry name" value="PKS_DH"/>
</dbReference>
<evidence type="ECO:0000259" key="11">
    <source>
        <dbReference type="PROSITE" id="PS52019"/>
    </source>
</evidence>
<dbReference type="PROSITE" id="PS50075">
    <property type="entry name" value="CARRIER"/>
    <property type="match status" value="2"/>
</dbReference>
<evidence type="ECO:0000256" key="6">
    <source>
        <dbReference type="ARBA" id="ARBA00029443"/>
    </source>
</evidence>
<dbReference type="Gene3D" id="3.40.47.10">
    <property type="match status" value="1"/>
</dbReference>
<organism evidence="12 13">
    <name type="scientific">Colwellia psychrerythraea</name>
    <name type="common">Vibrio psychroerythus</name>
    <dbReference type="NCBI Taxonomy" id="28229"/>
    <lineage>
        <taxon>Bacteria</taxon>
        <taxon>Pseudomonadati</taxon>
        <taxon>Pseudomonadota</taxon>
        <taxon>Gammaproteobacteria</taxon>
        <taxon>Alteromonadales</taxon>
        <taxon>Colwelliaceae</taxon>
        <taxon>Colwellia</taxon>
    </lineage>
</organism>
<dbReference type="Gene3D" id="3.30.300.30">
    <property type="match status" value="1"/>
</dbReference>
<dbReference type="SUPFAM" id="SSF51735">
    <property type="entry name" value="NAD(P)-binding Rossmann-fold domains"/>
    <property type="match status" value="2"/>
</dbReference>
<dbReference type="InterPro" id="IPR001227">
    <property type="entry name" value="Ac_transferase_dom_sf"/>
</dbReference>
<dbReference type="SMART" id="SM00822">
    <property type="entry name" value="PKS_KR"/>
    <property type="match status" value="1"/>
</dbReference>
<dbReference type="InterPro" id="IPR049552">
    <property type="entry name" value="PKS_DH_N"/>
</dbReference>
<dbReference type="GO" id="GO:0047879">
    <property type="term" value="F:erythronolide synthase activity"/>
    <property type="evidence" value="ECO:0007669"/>
    <property type="project" value="UniProtKB-EC"/>
</dbReference>
<dbReference type="SUPFAM" id="SSF52777">
    <property type="entry name" value="CoA-dependent acyltransferases"/>
    <property type="match status" value="2"/>
</dbReference>
<feature type="domain" description="PKS/mFAS DH" evidence="11">
    <location>
        <begin position="905"/>
        <end position="1190"/>
    </location>
</feature>
<dbReference type="InterPro" id="IPR020806">
    <property type="entry name" value="PKS_PP-bd"/>
</dbReference>